<dbReference type="AlphaFoldDB" id="A0A7X9FQ88"/>
<protein>
    <recommendedName>
        <fullName evidence="1">Flagellin N-terminal domain-containing protein</fullName>
    </recommendedName>
</protein>
<gene>
    <name evidence="2" type="ORF">GYA55_04040</name>
</gene>
<dbReference type="InterPro" id="IPR001029">
    <property type="entry name" value="Flagellin_N"/>
</dbReference>
<dbReference type="Proteomes" id="UP000524246">
    <property type="component" value="Unassembled WGS sequence"/>
</dbReference>
<sequence>MDGDSKFTRMSIRIGSNIPSLQAQRLLDTNTNKLRSAYERLSSGLRINHASDDSGGLALASGLNLN</sequence>
<evidence type="ECO:0000259" key="1">
    <source>
        <dbReference type="Pfam" id="PF00669"/>
    </source>
</evidence>
<evidence type="ECO:0000313" key="2">
    <source>
        <dbReference type="EMBL" id="NMC62316.1"/>
    </source>
</evidence>
<comment type="caution">
    <text evidence="2">The sequence shown here is derived from an EMBL/GenBank/DDBJ whole genome shotgun (WGS) entry which is preliminary data.</text>
</comment>
<feature type="domain" description="Flagellin N-terminal" evidence="1">
    <location>
        <begin position="14"/>
        <end position="64"/>
    </location>
</feature>
<dbReference type="EMBL" id="JAAZON010000164">
    <property type="protein sequence ID" value="NMC62316.1"/>
    <property type="molecule type" value="Genomic_DNA"/>
</dbReference>
<dbReference type="Pfam" id="PF00669">
    <property type="entry name" value="Flagellin_N"/>
    <property type="match status" value="1"/>
</dbReference>
<reference evidence="2 3" key="1">
    <citation type="journal article" date="2020" name="Biotechnol. Biofuels">
        <title>New insights from the biogas microbiome by comprehensive genome-resolved metagenomics of nearly 1600 species originating from multiple anaerobic digesters.</title>
        <authorList>
            <person name="Campanaro S."/>
            <person name="Treu L."/>
            <person name="Rodriguez-R L.M."/>
            <person name="Kovalovszki A."/>
            <person name="Ziels R.M."/>
            <person name="Maus I."/>
            <person name="Zhu X."/>
            <person name="Kougias P.G."/>
            <person name="Basile A."/>
            <person name="Luo G."/>
            <person name="Schluter A."/>
            <person name="Konstantinidis K.T."/>
            <person name="Angelidaki I."/>
        </authorList>
    </citation>
    <scope>NUCLEOTIDE SEQUENCE [LARGE SCALE GENOMIC DNA]</scope>
    <source>
        <strain evidence="2">AS27yjCOA_65</strain>
    </source>
</reference>
<accession>A0A7X9FQ88</accession>
<feature type="non-terminal residue" evidence="2">
    <location>
        <position position="66"/>
    </location>
</feature>
<dbReference type="Gene3D" id="6.10.280.190">
    <property type="match status" value="1"/>
</dbReference>
<name>A0A7X9FQ88_9DELT</name>
<organism evidence="2 3">
    <name type="scientific">SAR324 cluster bacterium</name>
    <dbReference type="NCBI Taxonomy" id="2024889"/>
    <lineage>
        <taxon>Bacteria</taxon>
        <taxon>Deltaproteobacteria</taxon>
        <taxon>SAR324 cluster</taxon>
    </lineage>
</organism>
<proteinExistence type="predicted"/>
<dbReference type="SUPFAM" id="SSF64518">
    <property type="entry name" value="Phase 1 flagellin"/>
    <property type="match status" value="1"/>
</dbReference>
<evidence type="ECO:0000313" key="3">
    <source>
        <dbReference type="Proteomes" id="UP000524246"/>
    </source>
</evidence>
<dbReference type="GO" id="GO:0005198">
    <property type="term" value="F:structural molecule activity"/>
    <property type="evidence" value="ECO:0007669"/>
    <property type="project" value="InterPro"/>
</dbReference>